<feature type="region of interest" description="Disordered" evidence="1">
    <location>
        <begin position="1"/>
        <end position="122"/>
    </location>
</feature>
<keyword evidence="3" id="KW-1185">Reference proteome</keyword>
<organism evidence="2 3">
    <name type="scientific">Tilletia indica</name>
    <dbReference type="NCBI Taxonomy" id="43049"/>
    <lineage>
        <taxon>Eukaryota</taxon>
        <taxon>Fungi</taxon>
        <taxon>Dikarya</taxon>
        <taxon>Basidiomycota</taxon>
        <taxon>Ustilaginomycotina</taxon>
        <taxon>Exobasidiomycetes</taxon>
        <taxon>Tilletiales</taxon>
        <taxon>Tilletiaceae</taxon>
        <taxon>Tilletia</taxon>
    </lineage>
</organism>
<reference evidence="2" key="2">
    <citation type="journal article" date="2019" name="IMA Fungus">
        <title>Genome sequencing and comparison of five Tilletia species to identify candidate genes for the detection of regulated species infecting wheat.</title>
        <authorList>
            <person name="Nguyen H.D.T."/>
            <person name="Sultana T."/>
            <person name="Kesanakurti P."/>
            <person name="Hambleton S."/>
        </authorList>
    </citation>
    <scope>NUCLEOTIDE SEQUENCE</scope>
    <source>
        <strain evidence="2">DAOMC 236416</strain>
    </source>
</reference>
<evidence type="ECO:0000313" key="2">
    <source>
        <dbReference type="EMBL" id="KAE8249721.1"/>
    </source>
</evidence>
<evidence type="ECO:0000313" key="3">
    <source>
        <dbReference type="Proteomes" id="UP000077521"/>
    </source>
</evidence>
<protein>
    <submittedName>
        <fullName evidence="2">Uncharacterized protein</fullName>
    </submittedName>
</protein>
<dbReference type="Proteomes" id="UP000077521">
    <property type="component" value="Unassembled WGS sequence"/>
</dbReference>
<reference evidence="2" key="1">
    <citation type="submission" date="2016-04" db="EMBL/GenBank/DDBJ databases">
        <authorList>
            <person name="Nguyen H.D."/>
            <person name="Samba Siva P."/>
            <person name="Cullis J."/>
            <person name="Levesque C.A."/>
            <person name="Hambleton S."/>
        </authorList>
    </citation>
    <scope>NUCLEOTIDE SEQUENCE</scope>
    <source>
        <strain evidence="2">DAOMC 236416</strain>
    </source>
</reference>
<dbReference type="AlphaFoldDB" id="A0A177T887"/>
<name>A0A177T887_9BASI</name>
<gene>
    <name evidence="2" type="ORF">A4X13_0g5101</name>
</gene>
<feature type="compositionally biased region" description="Basic and acidic residues" evidence="1">
    <location>
        <begin position="66"/>
        <end position="80"/>
    </location>
</feature>
<feature type="compositionally biased region" description="Polar residues" evidence="1">
    <location>
        <begin position="1"/>
        <end position="10"/>
    </location>
</feature>
<comment type="caution">
    <text evidence="2">The sequence shown here is derived from an EMBL/GenBank/DDBJ whole genome shotgun (WGS) entry which is preliminary data.</text>
</comment>
<proteinExistence type="predicted"/>
<evidence type="ECO:0000256" key="1">
    <source>
        <dbReference type="SAM" id="MobiDB-lite"/>
    </source>
</evidence>
<sequence length="122" mass="13324">MPCTETNLSAKRSAFGRSPIIEQRKGNAGTADGDEHQAMSAGHKTPLMRPSAANGDDEADQLTPKFNKERSHRASTDHDRTKHPRRQSARSSLLGPQRANSEAPSVPPKRLQSAWSIVPNKC</sequence>
<dbReference type="EMBL" id="LWDF02000372">
    <property type="protein sequence ID" value="KAE8249721.1"/>
    <property type="molecule type" value="Genomic_DNA"/>
</dbReference>
<accession>A0A177T887</accession>